<comment type="caution">
    <text evidence="12">The sequence shown here is derived from an EMBL/GenBank/DDBJ whole genome shotgun (WGS) entry which is preliminary data.</text>
</comment>
<keyword evidence="4 9" id="KW-0256">Endoplasmic reticulum</keyword>
<evidence type="ECO:0000313" key="13">
    <source>
        <dbReference type="Proteomes" id="UP000722791"/>
    </source>
</evidence>
<keyword evidence="5 9" id="KW-0735">Signal-anchor</keyword>
<name>A0A8J4LKA7_9CHLO</name>
<dbReference type="EMBL" id="BNCQ01000008">
    <property type="protein sequence ID" value="GIM00875.1"/>
    <property type="molecule type" value="Genomic_DNA"/>
</dbReference>
<comment type="similarity">
    <text evidence="2 9">Belongs to the SPCS3 family.</text>
</comment>
<evidence type="ECO:0000256" key="3">
    <source>
        <dbReference type="ARBA" id="ARBA00022692"/>
    </source>
</evidence>
<reference evidence="12" key="1">
    <citation type="journal article" date="2021" name="Proc. Natl. Acad. Sci. U.S.A.">
        <title>Three genomes in the algal genus Volvox reveal the fate of a haploid sex-determining region after a transition to homothallism.</title>
        <authorList>
            <person name="Yamamoto K."/>
            <person name="Hamaji T."/>
            <person name="Kawai-Toyooka H."/>
            <person name="Matsuzaki R."/>
            <person name="Takahashi F."/>
            <person name="Nishimura Y."/>
            <person name="Kawachi M."/>
            <person name="Noguchi H."/>
            <person name="Minakuchi Y."/>
            <person name="Umen J.G."/>
            <person name="Toyoda A."/>
            <person name="Nozaki H."/>
        </authorList>
    </citation>
    <scope>NUCLEOTIDE SEQUENCE</scope>
    <source>
        <strain evidence="12">NIES-3785</strain>
        <strain evidence="11">NIES-3786</strain>
    </source>
</reference>
<comment type="function">
    <text evidence="9">Essential component of the signal peptidase complex (SPC) which catalyzes the cleavage of N-terminal signal sequences from nascent proteins as they are translocated into the lumen of the endoplasmic reticulum. Essential for the SPC catalytic activity, possibly by stabilizing and positioning the active center of the complex close to the lumenal surface.</text>
</comment>
<dbReference type="PIRSF" id="PIRSF016089">
    <property type="entry name" value="SPC22"/>
    <property type="match status" value="1"/>
</dbReference>
<keyword evidence="6 9" id="KW-1133">Transmembrane helix</keyword>
<dbReference type="Pfam" id="PF04573">
    <property type="entry name" value="SPC22"/>
    <property type="match status" value="1"/>
</dbReference>
<dbReference type="OrthoDB" id="10261524at2759"/>
<evidence type="ECO:0000313" key="12">
    <source>
        <dbReference type="EMBL" id="GIM00875.1"/>
    </source>
</evidence>
<keyword evidence="14" id="KW-1185">Reference proteome</keyword>
<keyword evidence="7 9" id="KW-0472">Membrane</keyword>
<evidence type="ECO:0000313" key="14">
    <source>
        <dbReference type="Proteomes" id="UP000747110"/>
    </source>
</evidence>
<evidence type="ECO:0000256" key="6">
    <source>
        <dbReference type="ARBA" id="ARBA00022989"/>
    </source>
</evidence>
<evidence type="ECO:0000256" key="8">
    <source>
        <dbReference type="ARBA" id="ARBA00029556"/>
    </source>
</evidence>
<evidence type="ECO:0000256" key="4">
    <source>
        <dbReference type="ARBA" id="ARBA00022824"/>
    </source>
</evidence>
<accession>A0A8J4LKA7</accession>
<gene>
    <name evidence="11" type="ORF">Vretifemale_5871</name>
    <name evidence="12" type="ORF">Vretimale_5761</name>
</gene>
<dbReference type="GO" id="GO:0045047">
    <property type="term" value="P:protein targeting to ER"/>
    <property type="evidence" value="ECO:0007669"/>
    <property type="project" value="TreeGrafter"/>
</dbReference>
<feature type="transmembrane region" description="Helical" evidence="10">
    <location>
        <begin position="12"/>
        <end position="32"/>
    </location>
</feature>
<proteinExistence type="inferred from homology"/>
<evidence type="ECO:0000256" key="7">
    <source>
        <dbReference type="ARBA" id="ARBA00023136"/>
    </source>
</evidence>
<comment type="subcellular location">
    <subcellularLocation>
        <location evidence="1">Endoplasmic reticulum membrane</location>
        <topology evidence="1">Single-pass type II membrane protein</topology>
    </subcellularLocation>
</comment>
<dbReference type="GO" id="GO:0005787">
    <property type="term" value="C:signal peptidase complex"/>
    <property type="evidence" value="ECO:0007669"/>
    <property type="project" value="UniProtKB-UniRule"/>
</dbReference>
<dbReference type="AlphaFoldDB" id="A0A8J4LKA7"/>
<dbReference type="GO" id="GO:0006465">
    <property type="term" value="P:signal peptide processing"/>
    <property type="evidence" value="ECO:0007669"/>
    <property type="project" value="UniProtKB-UniRule"/>
</dbReference>
<dbReference type="PANTHER" id="PTHR12804:SF0">
    <property type="entry name" value="SIGNAL PEPTIDASE COMPLEX SUBUNIT 3"/>
    <property type="match status" value="1"/>
</dbReference>
<dbReference type="Proteomes" id="UP000747110">
    <property type="component" value="Unassembled WGS sequence"/>
</dbReference>
<dbReference type="PANTHER" id="PTHR12804">
    <property type="entry name" value="MICROSOMAL SIGNAL PEPTIDASE 23 KD SUBUNIT SPC22/23"/>
    <property type="match status" value="1"/>
</dbReference>
<keyword evidence="3 9" id="KW-0812">Transmembrane</keyword>
<protein>
    <recommendedName>
        <fullName evidence="8 9">Signal peptidase complex subunit 3</fullName>
    </recommendedName>
    <alternativeName>
        <fullName evidence="9">Microsomal signal peptidase 22 kDa subunit</fullName>
    </alternativeName>
</protein>
<evidence type="ECO:0000256" key="9">
    <source>
        <dbReference type="PIRNR" id="PIRNR016089"/>
    </source>
</evidence>
<evidence type="ECO:0000256" key="2">
    <source>
        <dbReference type="ARBA" id="ARBA00009289"/>
    </source>
</evidence>
<evidence type="ECO:0000256" key="10">
    <source>
        <dbReference type="SAM" id="Phobius"/>
    </source>
</evidence>
<evidence type="ECO:0000256" key="5">
    <source>
        <dbReference type="ARBA" id="ARBA00022968"/>
    </source>
</evidence>
<dbReference type="Proteomes" id="UP000722791">
    <property type="component" value="Unassembled WGS sequence"/>
</dbReference>
<dbReference type="EMBL" id="BNCP01000008">
    <property type="protein sequence ID" value="GIL76170.1"/>
    <property type="molecule type" value="Genomic_DNA"/>
</dbReference>
<evidence type="ECO:0000313" key="11">
    <source>
        <dbReference type="EMBL" id="GIL76170.1"/>
    </source>
</evidence>
<sequence>MHSCWTRANTVLTFFGTVAAILCLLTTGTDLLHKSNPSIKLGLRNVRRLVPSKGRQEQAVVSFDLEADLRSIFTWNTKQLFVYVQAEYETTENKVNQVVLWDYIIQQQEKAVIKLDDHKTKYAFIEPGRHLRGRALNLTLVWCVMPRVGRMYSDQFTTAVGALPDAYIR</sequence>
<dbReference type="InterPro" id="IPR007653">
    <property type="entry name" value="SPC3"/>
</dbReference>
<evidence type="ECO:0000256" key="1">
    <source>
        <dbReference type="ARBA" id="ARBA00004648"/>
    </source>
</evidence>
<organism evidence="12 13">
    <name type="scientific">Volvox reticuliferus</name>
    <dbReference type="NCBI Taxonomy" id="1737510"/>
    <lineage>
        <taxon>Eukaryota</taxon>
        <taxon>Viridiplantae</taxon>
        <taxon>Chlorophyta</taxon>
        <taxon>core chlorophytes</taxon>
        <taxon>Chlorophyceae</taxon>
        <taxon>CS clade</taxon>
        <taxon>Chlamydomonadales</taxon>
        <taxon>Volvocaceae</taxon>
        <taxon>Volvox</taxon>
    </lineage>
</organism>